<comment type="caution">
    <text evidence="6">The sequence shown here is derived from an EMBL/GenBank/DDBJ whole genome shotgun (WGS) entry which is preliminary data.</text>
</comment>
<dbReference type="GO" id="GO:0005634">
    <property type="term" value="C:nucleus"/>
    <property type="evidence" value="ECO:0007669"/>
    <property type="project" value="UniProtKB-ARBA"/>
</dbReference>
<accession>A0A6A1WKB0</accession>
<keyword evidence="1" id="KW-0805">Transcription regulation</keyword>
<evidence type="ECO:0000256" key="2">
    <source>
        <dbReference type="ARBA" id="ARBA00023163"/>
    </source>
</evidence>
<sequence>MESQSTKKAVTVGLQENAIPPGHGSTQGPNFSSIPLPPPHGNVRSGKPAFINGSTRSTTVMKEAEAAQTEAKNDSTQASSQGHRDREADIDKRLKRFINLYLLLYLQSFSTYLESLFNEKWDNLLILNQHAILRRMFSRRILASRRYSQKYRLRQLQHIAELETEAKALQAEVAVNTPRIKYGDRHNSLLRAENNLVKQKICTFSRELMLKEAEYEELKKERDMLLQLFEGYQQQQQFQEMLKVNPGNYQFSNMGLNPPEVDHEFMEDEILPQMVNQNMNHYGDGGFLDLNSVNIEPSNK</sequence>
<dbReference type="PANTHER" id="PTHR46391">
    <property type="entry name" value="BASIC LEUCINE ZIPPER 34"/>
    <property type="match status" value="1"/>
</dbReference>
<dbReference type="InterPro" id="IPR052483">
    <property type="entry name" value="bZIP_transcription_regulators"/>
</dbReference>
<dbReference type="OrthoDB" id="552661at2759"/>
<dbReference type="Proteomes" id="UP000516437">
    <property type="component" value="Chromosome 1"/>
</dbReference>
<organism evidence="6 7">
    <name type="scientific">Morella rubra</name>
    <name type="common">Chinese bayberry</name>
    <dbReference type="NCBI Taxonomy" id="262757"/>
    <lineage>
        <taxon>Eukaryota</taxon>
        <taxon>Viridiplantae</taxon>
        <taxon>Streptophyta</taxon>
        <taxon>Embryophyta</taxon>
        <taxon>Tracheophyta</taxon>
        <taxon>Spermatophyta</taxon>
        <taxon>Magnoliopsida</taxon>
        <taxon>eudicotyledons</taxon>
        <taxon>Gunneridae</taxon>
        <taxon>Pentapetalae</taxon>
        <taxon>rosids</taxon>
        <taxon>fabids</taxon>
        <taxon>Fagales</taxon>
        <taxon>Myricaceae</taxon>
        <taxon>Morella</taxon>
    </lineage>
</organism>
<proteinExistence type="predicted"/>
<dbReference type="CDD" id="cd14703">
    <property type="entry name" value="bZIP_plant_RF2"/>
    <property type="match status" value="1"/>
</dbReference>
<keyword evidence="7" id="KW-1185">Reference proteome</keyword>
<dbReference type="GO" id="GO:0045893">
    <property type="term" value="P:positive regulation of DNA-templated transcription"/>
    <property type="evidence" value="ECO:0007669"/>
    <property type="project" value="TreeGrafter"/>
</dbReference>
<feature type="region of interest" description="Disordered" evidence="5">
    <location>
        <begin position="1"/>
        <end position="87"/>
    </location>
</feature>
<keyword evidence="2" id="KW-0804">Transcription</keyword>
<evidence type="ECO:0000256" key="3">
    <source>
        <dbReference type="ARBA" id="ARBA00023242"/>
    </source>
</evidence>
<keyword evidence="3" id="KW-0539">Nucleus</keyword>
<evidence type="ECO:0000256" key="1">
    <source>
        <dbReference type="ARBA" id="ARBA00023015"/>
    </source>
</evidence>
<evidence type="ECO:0008006" key="8">
    <source>
        <dbReference type="Google" id="ProtNLM"/>
    </source>
</evidence>
<feature type="coiled-coil region" evidence="4">
    <location>
        <begin position="208"/>
        <end position="235"/>
    </location>
</feature>
<evidence type="ECO:0000313" key="7">
    <source>
        <dbReference type="Proteomes" id="UP000516437"/>
    </source>
</evidence>
<evidence type="ECO:0000256" key="5">
    <source>
        <dbReference type="SAM" id="MobiDB-lite"/>
    </source>
</evidence>
<dbReference type="GO" id="GO:0003677">
    <property type="term" value="F:DNA binding"/>
    <property type="evidence" value="ECO:0007669"/>
    <property type="project" value="TreeGrafter"/>
</dbReference>
<keyword evidence="4" id="KW-0175">Coiled coil</keyword>
<feature type="compositionally biased region" description="Polar residues" evidence="5">
    <location>
        <begin position="24"/>
        <end position="33"/>
    </location>
</feature>
<evidence type="ECO:0000313" key="6">
    <source>
        <dbReference type="EMBL" id="KAB1225729.1"/>
    </source>
</evidence>
<dbReference type="PANTHER" id="PTHR46391:SF21">
    <property type="entry name" value="BZIP DOMAIN-CONTAINING PROTEIN"/>
    <property type="match status" value="1"/>
</dbReference>
<dbReference type="InterPro" id="IPR044759">
    <property type="entry name" value="bZIP_RF2"/>
</dbReference>
<reference evidence="6 7" key="1">
    <citation type="journal article" date="2019" name="Plant Biotechnol. J.">
        <title>The red bayberry genome and genetic basis of sex determination.</title>
        <authorList>
            <person name="Jia H.M."/>
            <person name="Jia H.J."/>
            <person name="Cai Q.L."/>
            <person name="Wang Y."/>
            <person name="Zhao H.B."/>
            <person name="Yang W.F."/>
            <person name="Wang G.Y."/>
            <person name="Li Y.H."/>
            <person name="Zhan D.L."/>
            <person name="Shen Y.T."/>
            <person name="Niu Q.F."/>
            <person name="Chang L."/>
            <person name="Qiu J."/>
            <person name="Zhao L."/>
            <person name="Xie H.B."/>
            <person name="Fu W.Y."/>
            <person name="Jin J."/>
            <person name="Li X.W."/>
            <person name="Jiao Y."/>
            <person name="Zhou C.C."/>
            <person name="Tu T."/>
            <person name="Chai C.Y."/>
            <person name="Gao J.L."/>
            <person name="Fan L.J."/>
            <person name="van de Weg E."/>
            <person name="Wang J.Y."/>
            <person name="Gao Z.S."/>
        </authorList>
    </citation>
    <scope>NUCLEOTIDE SEQUENCE [LARGE SCALE GENOMIC DNA]</scope>
    <source>
        <tissue evidence="6">Leaves</tissue>
    </source>
</reference>
<dbReference type="AlphaFoldDB" id="A0A6A1WKB0"/>
<dbReference type="EMBL" id="RXIC02000019">
    <property type="protein sequence ID" value="KAB1225729.1"/>
    <property type="molecule type" value="Genomic_DNA"/>
</dbReference>
<gene>
    <name evidence="6" type="ORF">CJ030_MR1G029231</name>
</gene>
<protein>
    <recommendedName>
        <fullName evidence="8">BZIP domain-containing protein</fullName>
    </recommendedName>
</protein>
<name>A0A6A1WKB0_9ROSI</name>
<evidence type="ECO:0000256" key="4">
    <source>
        <dbReference type="SAM" id="Coils"/>
    </source>
</evidence>
<dbReference type="GO" id="GO:0003700">
    <property type="term" value="F:DNA-binding transcription factor activity"/>
    <property type="evidence" value="ECO:0007669"/>
    <property type="project" value="InterPro"/>
</dbReference>